<dbReference type="Pfam" id="PF13600">
    <property type="entry name" value="DUF4140"/>
    <property type="match status" value="1"/>
</dbReference>
<feature type="domain" description="DUF4140" evidence="3">
    <location>
        <begin position="19"/>
        <end position="144"/>
    </location>
</feature>
<comment type="caution">
    <text evidence="4">The sequence shown here is derived from an EMBL/GenBank/DDBJ whole genome shotgun (WGS) entry which is preliminary data.</text>
</comment>
<feature type="region of interest" description="Disordered" evidence="1">
    <location>
        <begin position="504"/>
        <end position="526"/>
    </location>
</feature>
<evidence type="ECO:0000259" key="3">
    <source>
        <dbReference type="Pfam" id="PF13600"/>
    </source>
</evidence>
<feature type="compositionally biased region" description="Low complexity" evidence="1">
    <location>
        <begin position="512"/>
        <end position="525"/>
    </location>
</feature>
<feature type="domain" description="DUF4139" evidence="2">
    <location>
        <begin position="304"/>
        <end position="829"/>
    </location>
</feature>
<dbReference type="NCBIfam" id="TIGR02231">
    <property type="entry name" value="mucoidy inhibitor MuiA family protein"/>
    <property type="match status" value="1"/>
</dbReference>
<feature type="compositionally biased region" description="Basic and acidic residues" evidence="1">
    <location>
        <begin position="205"/>
        <end position="216"/>
    </location>
</feature>
<dbReference type="InterPro" id="IPR011935">
    <property type="entry name" value="CHP02231"/>
</dbReference>
<protein>
    <recommendedName>
        <fullName evidence="6">Mucoidy inhibitor-like protein</fullName>
    </recommendedName>
</protein>
<dbReference type="Pfam" id="PF13598">
    <property type="entry name" value="DUF4139"/>
    <property type="match status" value="1"/>
</dbReference>
<dbReference type="InterPro" id="IPR025554">
    <property type="entry name" value="DUF4140"/>
</dbReference>
<dbReference type="AlphaFoldDB" id="A0AAN7HGS2"/>
<evidence type="ECO:0000256" key="1">
    <source>
        <dbReference type="SAM" id="MobiDB-lite"/>
    </source>
</evidence>
<dbReference type="PANTHER" id="PTHR31005:SF8">
    <property type="entry name" value="DUF4139 DOMAIN-CONTAINING PROTEIN"/>
    <property type="match status" value="1"/>
</dbReference>
<name>A0AAN7HGS2_9PEZI</name>
<dbReference type="InterPro" id="IPR037291">
    <property type="entry name" value="DUF4139"/>
</dbReference>
<evidence type="ECO:0000313" key="5">
    <source>
        <dbReference type="Proteomes" id="UP001303647"/>
    </source>
</evidence>
<reference evidence="4" key="1">
    <citation type="journal article" date="2023" name="Mol. Phylogenet. Evol.">
        <title>Genome-scale phylogeny and comparative genomics of the fungal order Sordariales.</title>
        <authorList>
            <person name="Hensen N."/>
            <person name="Bonometti L."/>
            <person name="Westerberg I."/>
            <person name="Brannstrom I.O."/>
            <person name="Guillou S."/>
            <person name="Cros-Aarteil S."/>
            <person name="Calhoun S."/>
            <person name="Haridas S."/>
            <person name="Kuo A."/>
            <person name="Mondo S."/>
            <person name="Pangilinan J."/>
            <person name="Riley R."/>
            <person name="LaButti K."/>
            <person name="Andreopoulos B."/>
            <person name="Lipzen A."/>
            <person name="Chen C."/>
            <person name="Yan M."/>
            <person name="Daum C."/>
            <person name="Ng V."/>
            <person name="Clum A."/>
            <person name="Steindorff A."/>
            <person name="Ohm R.A."/>
            <person name="Martin F."/>
            <person name="Silar P."/>
            <person name="Natvig D.O."/>
            <person name="Lalanne C."/>
            <person name="Gautier V."/>
            <person name="Ament-Velasquez S.L."/>
            <person name="Kruys A."/>
            <person name="Hutchinson M.I."/>
            <person name="Powell A.J."/>
            <person name="Barry K."/>
            <person name="Miller A.N."/>
            <person name="Grigoriev I.V."/>
            <person name="Debuchy R."/>
            <person name="Gladieux P."/>
            <person name="Hiltunen Thoren M."/>
            <person name="Johannesson H."/>
        </authorList>
    </citation>
    <scope>NUCLEOTIDE SEQUENCE</scope>
    <source>
        <strain evidence="4">CBS 359.72</strain>
    </source>
</reference>
<feature type="region of interest" description="Disordered" evidence="1">
    <location>
        <begin position="557"/>
        <end position="578"/>
    </location>
</feature>
<dbReference type="Proteomes" id="UP001303647">
    <property type="component" value="Unassembled WGS sequence"/>
</dbReference>
<evidence type="ECO:0000259" key="2">
    <source>
        <dbReference type="Pfam" id="PF13598"/>
    </source>
</evidence>
<evidence type="ECO:0000313" key="4">
    <source>
        <dbReference type="EMBL" id="KAK4249241.1"/>
    </source>
</evidence>
<evidence type="ECO:0008006" key="6">
    <source>
        <dbReference type="Google" id="ProtNLM"/>
    </source>
</evidence>
<feature type="compositionally biased region" description="Acidic residues" evidence="1">
    <location>
        <begin position="84"/>
        <end position="104"/>
    </location>
</feature>
<feature type="region of interest" description="Disordered" evidence="1">
    <location>
        <begin position="205"/>
        <end position="242"/>
    </location>
</feature>
<dbReference type="EMBL" id="MU857626">
    <property type="protein sequence ID" value="KAK4249241.1"/>
    <property type="molecule type" value="Genomic_DNA"/>
</dbReference>
<reference evidence="4" key="2">
    <citation type="submission" date="2023-05" db="EMBL/GenBank/DDBJ databases">
        <authorList>
            <consortium name="Lawrence Berkeley National Laboratory"/>
            <person name="Steindorff A."/>
            <person name="Hensen N."/>
            <person name="Bonometti L."/>
            <person name="Westerberg I."/>
            <person name="Brannstrom I.O."/>
            <person name="Guillou S."/>
            <person name="Cros-Aarteil S."/>
            <person name="Calhoun S."/>
            <person name="Haridas S."/>
            <person name="Kuo A."/>
            <person name="Mondo S."/>
            <person name="Pangilinan J."/>
            <person name="Riley R."/>
            <person name="Labutti K."/>
            <person name="Andreopoulos B."/>
            <person name="Lipzen A."/>
            <person name="Chen C."/>
            <person name="Yanf M."/>
            <person name="Daum C."/>
            <person name="Ng V."/>
            <person name="Clum A."/>
            <person name="Ohm R."/>
            <person name="Martin F."/>
            <person name="Silar P."/>
            <person name="Natvig D."/>
            <person name="Lalanne C."/>
            <person name="Gautier V."/>
            <person name="Ament-Velasquez S.L."/>
            <person name="Kruys A."/>
            <person name="Hutchinson M.I."/>
            <person name="Powell A.J."/>
            <person name="Barry K."/>
            <person name="Miller A.N."/>
            <person name="Grigoriev I.V."/>
            <person name="Debuchy R."/>
            <person name="Gladieux P."/>
            <person name="Thoren M.H."/>
            <person name="Johannesson H."/>
        </authorList>
    </citation>
    <scope>NUCLEOTIDE SEQUENCE</scope>
    <source>
        <strain evidence="4">CBS 359.72</strain>
    </source>
</reference>
<feature type="region of interest" description="Disordered" evidence="1">
    <location>
        <begin position="84"/>
        <end position="108"/>
    </location>
</feature>
<dbReference type="PANTHER" id="PTHR31005">
    <property type="entry name" value="DUF4139 DOMAIN-CONTAINING PROTEIN"/>
    <property type="match status" value="1"/>
</dbReference>
<proteinExistence type="predicted"/>
<sequence length="838" mass="91096">MDDAHKQDFHVRNLPTRSVTLFPTRALVVREIKDVVLKSGANEITVIGVTPTADENSIKVEGTGAAIITDITVELLPNRDIFEEIYPDSDSDSGKDESEEENDDHEDKVNAALEEVSDKLVSLRDEQKRAKEIVASAENRLRILDLYTNGLDRKCGVDIEASLELYRKEREKVFRDHMEGITLDRNLTKEVLKLTQEKERLEKLQAKEEKKAAKEKQKIKRAKEKLKAKQRRRDEEQKKEKTRIRKEREQFWPRFCYTVRISLDAGSSFTPGSSRRSSIASAADVQLVSEKNLKEDEATVMCDLTISYVTSSAFWAPSYDLGLSTTNNTAMLSFDARLTNMTSETWTNSKVILSTSQASFSGPQDDAPSLVPWRLKIVGKGGAAWQTLDIVHSREERDQKEVWNAQKNAVIQQRPRVDLFGLKQGPQPKLNHPMAQSSAFVAPPKDPSYAAYQNRATGFGVPAGNFGGSVSNKVVTQTNTFGQAANKPISAGLFGAAPSNANNAPTGGLFGQPAAPAAPAPQAAANNRGSSLFGAAQSEEYIAPGAQAQPRGFAYHATSSTQETHNDGGGVGAGAEAEADADAVTMLEPAPELSFQDSSFEETGLTATYDLPQFKTLKPSSTPSKQRVARLSFTKVTFSRTVVAKYKPAAYLRARIRNTSKLTLLRGPTGLTLDGTFLGRSSLPRCSAGDGFNVALGVDPAIRVVYPKPEVARSTTGVFSKGENSIYTRSITLINTRAAAGQPPVALTVLDQVPVSEDEKIRVDVLQPVGISTGGKAVPTGVSGRDGKGEEDWGKATANLKKAGEVQWDVSLNAGKSVKLVLQYEVAFPTGEKVAQVY</sequence>
<gene>
    <name evidence="4" type="ORF">C7999DRAFT_39658</name>
</gene>
<accession>A0AAN7HGS2</accession>
<organism evidence="4 5">
    <name type="scientific">Corynascus novoguineensis</name>
    <dbReference type="NCBI Taxonomy" id="1126955"/>
    <lineage>
        <taxon>Eukaryota</taxon>
        <taxon>Fungi</taxon>
        <taxon>Dikarya</taxon>
        <taxon>Ascomycota</taxon>
        <taxon>Pezizomycotina</taxon>
        <taxon>Sordariomycetes</taxon>
        <taxon>Sordariomycetidae</taxon>
        <taxon>Sordariales</taxon>
        <taxon>Chaetomiaceae</taxon>
        <taxon>Corynascus</taxon>
    </lineage>
</organism>
<keyword evidence="5" id="KW-1185">Reference proteome</keyword>
<feature type="compositionally biased region" description="Basic residues" evidence="1">
    <location>
        <begin position="217"/>
        <end position="231"/>
    </location>
</feature>